<dbReference type="EMBL" id="SOAX01000001">
    <property type="protein sequence ID" value="TDT44361.1"/>
    <property type="molecule type" value="Genomic_DNA"/>
</dbReference>
<comment type="caution">
    <text evidence="5">The sequence shown here is derived from an EMBL/GenBank/DDBJ whole genome shotgun (WGS) entry which is preliminary data.</text>
</comment>
<dbReference type="Pfam" id="PF03088">
    <property type="entry name" value="Str_synth"/>
    <property type="match status" value="1"/>
</dbReference>
<evidence type="ECO:0000256" key="3">
    <source>
        <dbReference type="ARBA" id="ARBA00023180"/>
    </source>
</evidence>
<dbReference type="RefSeq" id="WP_133734748.1">
    <property type="nucleotide sequence ID" value="NZ_SOAX01000001.1"/>
</dbReference>
<evidence type="ECO:0000256" key="2">
    <source>
        <dbReference type="ARBA" id="ARBA00022553"/>
    </source>
</evidence>
<proteinExistence type="inferred from homology"/>
<dbReference type="SUPFAM" id="SSF63829">
    <property type="entry name" value="Calcium-dependent phosphotriesterase"/>
    <property type="match status" value="1"/>
</dbReference>
<accession>A0A4R7K0P8</accession>
<dbReference type="InterPro" id="IPR011042">
    <property type="entry name" value="6-blade_b-propeller_TolB-like"/>
</dbReference>
<dbReference type="InterPro" id="IPR018119">
    <property type="entry name" value="Strictosidine_synth_cons-reg"/>
</dbReference>
<dbReference type="PANTHER" id="PTHR10426:SF88">
    <property type="entry name" value="ADIPOCYTE PLASMA MEMBRANE-ASSOCIATED PROTEIN HEMOMUCIN-RELATED"/>
    <property type="match status" value="1"/>
</dbReference>
<comment type="similarity">
    <text evidence="1">Belongs to the strictosidine synthase family.</text>
</comment>
<dbReference type="Proteomes" id="UP000295830">
    <property type="component" value="Unassembled WGS sequence"/>
</dbReference>
<evidence type="ECO:0000313" key="6">
    <source>
        <dbReference type="Proteomes" id="UP000295830"/>
    </source>
</evidence>
<dbReference type="AlphaFoldDB" id="A0A4R7K0P8"/>
<dbReference type="Gene3D" id="2.120.10.30">
    <property type="entry name" value="TolB, C-terminal domain"/>
    <property type="match status" value="1"/>
</dbReference>
<dbReference type="GO" id="GO:0016787">
    <property type="term" value="F:hydrolase activity"/>
    <property type="evidence" value="ECO:0007669"/>
    <property type="project" value="TreeGrafter"/>
</dbReference>
<feature type="domain" description="Strictosidine synthase conserved region" evidence="4">
    <location>
        <begin position="147"/>
        <end position="233"/>
    </location>
</feature>
<dbReference type="PANTHER" id="PTHR10426">
    <property type="entry name" value="STRICTOSIDINE SYNTHASE-RELATED"/>
    <property type="match status" value="1"/>
</dbReference>
<dbReference type="Pfam" id="PF20067">
    <property type="entry name" value="SSL_N"/>
    <property type="match status" value="1"/>
</dbReference>
<reference evidence="5 6" key="1">
    <citation type="submission" date="2019-03" db="EMBL/GenBank/DDBJ databases">
        <title>Genomic Encyclopedia of Type Strains, Phase IV (KMG-IV): sequencing the most valuable type-strain genomes for metagenomic binning, comparative biology and taxonomic classification.</title>
        <authorList>
            <person name="Goeker M."/>
        </authorList>
    </citation>
    <scope>NUCLEOTIDE SEQUENCE [LARGE SCALE GENOMIC DNA]</scope>
    <source>
        <strain evidence="5 6">DSM 15505</strain>
    </source>
</reference>
<organism evidence="5 6">
    <name type="scientific">Halospina denitrificans</name>
    <dbReference type="NCBI Taxonomy" id="332522"/>
    <lineage>
        <taxon>Bacteria</taxon>
        <taxon>Pseudomonadati</taxon>
        <taxon>Pseudomonadota</taxon>
        <taxon>Gammaproteobacteria</taxon>
        <taxon>Halospina</taxon>
    </lineage>
</organism>
<keyword evidence="6" id="KW-1185">Reference proteome</keyword>
<dbReference type="OrthoDB" id="9775406at2"/>
<keyword evidence="2" id="KW-0597">Phosphoprotein</keyword>
<evidence type="ECO:0000259" key="4">
    <source>
        <dbReference type="Pfam" id="PF03088"/>
    </source>
</evidence>
<protein>
    <submittedName>
        <fullName evidence="5">Gluconolactonase</fullName>
    </submittedName>
</protein>
<name>A0A4R7K0P8_9GAMM</name>
<dbReference type="GO" id="GO:0012505">
    <property type="term" value="C:endomembrane system"/>
    <property type="evidence" value="ECO:0007669"/>
    <property type="project" value="TreeGrafter"/>
</dbReference>
<keyword evidence="3" id="KW-0325">Glycoprotein</keyword>
<dbReference type="FunFam" id="2.120.10.30:FF:000066">
    <property type="entry name" value="ABC transporter permease protein"/>
    <property type="match status" value="1"/>
</dbReference>
<evidence type="ECO:0000313" key="5">
    <source>
        <dbReference type="EMBL" id="TDT44361.1"/>
    </source>
</evidence>
<evidence type="ECO:0000256" key="1">
    <source>
        <dbReference type="ARBA" id="ARBA00009191"/>
    </source>
</evidence>
<sequence>MKKGLITLAVILIAGVGVFLLWPSPLDSVAWEPPEPPALDGRLAPNEVLDEAELLAKGQVVGPEDTEVDDQGRVYGGLDDGTIVRIGSDGQVETFADTGGRPLGMEFDADGNLIVADAWKGLLSVDPEGNVEVLTRESNGVPFAFTDDLDIADDGSIYFSDASHRFNQPDYRLDLMSARGYGRLIRYDPETDETETLMDGLHFANGVALAEDEASLLVNETGRYRIQRYWLEGDKAGTSEVFAENLPGFPDNLARDEEGIFWVALPTRRNAQMDGLHPHPWLKNQVAKLPKWVQPNPEPYGLVLAFDGEGELLGSLHDTDGDRLQMVTSVKPRQGALYFGSLYNDRIGKLDRERALEALEGEVP</sequence>
<gene>
    <name evidence="5" type="ORF">DES49_0463</name>
</gene>